<name>A0A1I8BAL3_MELHA</name>
<dbReference type="WBParaSite" id="MhA1_Contig178.frz3.gene3">
    <property type="protein sequence ID" value="MhA1_Contig178.frz3.gene3"/>
    <property type="gene ID" value="MhA1_Contig178.frz3.gene3"/>
</dbReference>
<evidence type="ECO:0000256" key="2">
    <source>
        <dbReference type="SAM" id="SignalP"/>
    </source>
</evidence>
<organism evidence="3 4">
    <name type="scientific">Meloidogyne hapla</name>
    <name type="common">Root-knot nematode worm</name>
    <dbReference type="NCBI Taxonomy" id="6305"/>
    <lineage>
        <taxon>Eukaryota</taxon>
        <taxon>Metazoa</taxon>
        <taxon>Ecdysozoa</taxon>
        <taxon>Nematoda</taxon>
        <taxon>Chromadorea</taxon>
        <taxon>Rhabditida</taxon>
        <taxon>Tylenchina</taxon>
        <taxon>Tylenchomorpha</taxon>
        <taxon>Tylenchoidea</taxon>
        <taxon>Meloidogynidae</taxon>
        <taxon>Meloidogyninae</taxon>
        <taxon>Meloidogyne</taxon>
    </lineage>
</organism>
<feature type="chain" id="PRO_5009315608" evidence="2">
    <location>
        <begin position="22"/>
        <end position="192"/>
    </location>
</feature>
<sequence>MYFKLIFCVFFLLIFINISSGKKCKCKNGEKSLIHRRNKRGVNCSCLGGDKQTKPSRKGKKGKKSSSRTKSRLSRRTSFNSIVEEEGSGFYETSSYKTGSEYHGSEYHGEIQEEVSLKGYSFEQERTGGGSYVGESSTGGGYGTHTEIEEVLDGRKKALYICDNFYFSHVQLNSDLAEVLSEKYAVVCKYEE</sequence>
<feature type="compositionally biased region" description="Basic residues" evidence="1">
    <location>
        <begin position="54"/>
        <end position="75"/>
    </location>
</feature>
<proteinExistence type="predicted"/>
<feature type="signal peptide" evidence="2">
    <location>
        <begin position="1"/>
        <end position="21"/>
    </location>
</feature>
<accession>A0A1I8BAL3</accession>
<feature type="region of interest" description="Disordered" evidence="1">
    <location>
        <begin position="49"/>
        <end position="77"/>
    </location>
</feature>
<keyword evidence="3" id="KW-1185">Reference proteome</keyword>
<evidence type="ECO:0000313" key="3">
    <source>
        <dbReference type="Proteomes" id="UP000095281"/>
    </source>
</evidence>
<dbReference type="AlphaFoldDB" id="A0A1I8BAL3"/>
<evidence type="ECO:0000313" key="4">
    <source>
        <dbReference type="WBParaSite" id="MhA1_Contig178.frz3.gene3"/>
    </source>
</evidence>
<dbReference type="Proteomes" id="UP000095281">
    <property type="component" value="Unplaced"/>
</dbReference>
<evidence type="ECO:0000256" key="1">
    <source>
        <dbReference type="SAM" id="MobiDB-lite"/>
    </source>
</evidence>
<reference evidence="4" key="1">
    <citation type="submission" date="2016-11" db="UniProtKB">
        <authorList>
            <consortium name="WormBaseParasite"/>
        </authorList>
    </citation>
    <scope>IDENTIFICATION</scope>
</reference>
<keyword evidence="2" id="KW-0732">Signal</keyword>
<protein>
    <submittedName>
        <fullName evidence="4">Uncharacterized protein</fullName>
    </submittedName>
</protein>